<dbReference type="FunFam" id="3.40.50.300:FF:000901">
    <property type="entry name" value="Chromosome partition protein Smc"/>
    <property type="match status" value="1"/>
</dbReference>
<feature type="coiled-coil region" evidence="7">
    <location>
        <begin position="752"/>
        <end position="821"/>
    </location>
</feature>
<feature type="region of interest" description="Disordered" evidence="8">
    <location>
        <begin position="373"/>
        <end position="392"/>
    </location>
</feature>
<dbReference type="GO" id="GO:0006260">
    <property type="term" value="P:DNA replication"/>
    <property type="evidence" value="ECO:0007669"/>
    <property type="project" value="UniProtKB-UniRule"/>
</dbReference>
<proteinExistence type="inferred from homology"/>
<sequence>MKFTQLRLAGFKSFVEPTELRIDPGLTGVIGPNGCGKSNLLEALRWVMGATSAKSLRGDGMEDVIFAGTDARPSRNFAEVVLSVDNADKLAPARFNDADTLDVTRRITRGAGSAYKINGEEVRAKDVQLLFMDAGTGANSPALVRQGQISELIASKPQNRRRVLEEAAGVSGLRARRHEAELRLKGAETNLDRLQEVIDEITARHGSLQRQARQASRYRKLSASIRALEAAVWLNRWREAASAVETAEAVLAEKRTATEDSSLAAAEARTRAEVLAASREPARQAEAEAAAALRLLERERDRLQRDAEDVQRSIHGLERRLDDLANAARRETDIAEDARTSRAEAEAQITRLDTETKDEQAALDAAELASVEAETARQAAEDGLDARASEAADKRAAIDSARRDLSRHEARLVQIEREIDGARSELDRVRGSTALAELETAETAAATAETSLANVRGALEQAEQARQSAAQTLEAAADCWREASAQRETLERELRALERLLAGSQAESLSPAIEAVRARPGYEHALAAALGDDLEASLDASAARHWAQTTCHAEALPGGCVPLSDHIQAPPALKARLDAVGVIKADKAIEAAAKLKPGQRLVTREGDLWRWDGLVARADAPSAAVARLEQKNRLDAIRVELDDTLTDHDTAREAETDARETARTTREAEAAARAAVGPAERQARDAMARISDLRESAAKDAARATALEERLDRLTAEQAENRKAIDDARALLVEAETAEGDTDALDAARDTADTARSAAADARAALESLKREREQRRQRRMGFKRDHDAWAERCKSAEARLAEIANERSEAEARLETARARPEVIEDQLFELASKLRAAEVTAEDARQAASANEGEVKSADSAARQAEAAASAAREGRAAAEATLTAARERLAETTERLQDATGEAPGTLSTRFDEDEMSELSPSELERRLDEARQSRERLGAVNLRADDEAEELSAKIEEMTRERDDLVEAIARLRKAVDELSREGRARLLEAFDIVNNHFQTLFETLFEGGHAELRLTEHDDPLEAGLEIFACPPGKKLDNMALMSGGEQALTASALIFAVFLSNPAPVCVLDEVDAPLDDANVDRYCRMLKEMRRLTETRFLVITHNALTMSRMDRLYGVTMAERGVSQLVSVDLVGAEQLIAAE</sequence>
<dbReference type="InterPro" id="IPR011890">
    <property type="entry name" value="SMC_prok"/>
</dbReference>
<evidence type="ECO:0000313" key="11">
    <source>
        <dbReference type="Proteomes" id="UP000001964"/>
    </source>
</evidence>
<comment type="subcellular location">
    <subcellularLocation>
        <location evidence="1 7">Cytoplasm</location>
    </subcellularLocation>
</comment>
<dbReference type="CDD" id="cd03278">
    <property type="entry name" value="ABC_SMC_barmotin"/>
    <property type="match status" value="1"/>
</dbReference>
<accession>Q0AMJ6</accession>
<dbReference type="KEGG" id="mmr:Mmar10_2199"/>
<comment type="function">
    <text evidence="7">Required for chromosome condensation and partitioning.</text>
</comment>
<comment type="similarity">
    <text evidence="7">Belongs to the SMC family.</text>
</comment>
<evidence type="ECO:0000256" key="7">
    <source>
        <dbReference type="HAMAP-Rule" id="MF_01894"/>
    </source>
</evidence>
<name>Q0AMJ6_MARMM</name>
<dbReference type="GO" id="GO:0016887">
    <property type="term" value="F:ATP hydrolysis activity"/>
    <property type="evidence" value="ECO:0007669"/>
    <property type="project" value="InterPro"/>
</dbReference>
<dbReference type="HOGENOM" id="CLU_001042_2_3_5"/>
<keyword evidence="3 7" id="KW-0547">Nucleotide-binding</keyword>
<gene>
    <name evidence="7" type="primary">smc</name>
    <name evidence="10" type="ordered locus">Mmar10_2199</name>
</gene>
<evidence type="ECO:0000259" key="9">
    <source>
        <dbReference type="Pfam" id="PF02463"/>
    </source>
</evidence>
<keyword evidence="5 7" id="KW-0175">Coiled coil</keyword>
<dbReference type="SUPFAM" id="SSF52540">
    <property type="entry name" value="P-loop containing nucleoside triphosphate hydrolases"/>
    <property type="match status" value="1"/>
</dbReference>
<feature type="coiled-coil region" evidence="7">
    <location>
        <begin position="170"/>
        <end position="211"/>
    </location>
</feature>
<comment type="subunit">
    <text evidence="7">Homodimer.</text>
</comment>
<evidence type="ECO:0000256" key="4">
    <source>
        <dbReference type="ARBA" id="ARBA00022840"/>
    </source>
</evidence>
<dbReference type="InterPro" id="IPR024704">
    <property type="entry name" value="SMC"/>
</dbReference>
<feature type="coiled-coil region" evidence="7">
    <location>
        <begin position="282"/>
        <end position="362"/>
    </location>
</feature>
<evidence type="ECO:0000256" key="1">
    <source>
        <dbReference type="ARBA" id="ARBA00004496"/>
    </source>
</evidence>
<protein>
    <recommendedName>
        <fullName evidence="7">Chromosome partition protein Smc</fullName>
    </recommendedName>
</protein>
<evidence type="ECO:0000256" key="5">
    <source>
        <dbReference type="ARBA" id="ARBA00023054"/>
    </source>
</evidence>
<dbReference type="Gene3D" id="3.40.50.300">
    <property type="entry name" value="P-loop containing nucleotide triphosphate hydrolases"/>
    <property type="match status" value="2"/>
</dbReference>
<dbReference type="PIRSF" id="PIRSF005719">
    <property type="entry name" value="SMC"/>
    <property type="match status" value="1"/>
</dbReference>
<dbReference type="GO" id="GO:0003677">
    <property type="term" value="F:DNA binding"/>
    <property type="evidence" value="ECO:0007669"/>
    <property type="project" value="UniProtKB-UniRule"/>
</dbReference>
<reference evidence="10 11" key="1">
    <citation type="submission" date="2006-08" db="EMBL/GenBank/DDBJ databases">
        <title>Complete sequence of Maricaulis maris MCS10.</title>
        <authorList>
            <consortium name="US DOE Joint Genome Institute"/>
            <person name="Copeland A."/>
            <person name="Lucas S."/>
            <person name="Lapidus A."/>
            <person name="Barry K."/>
            <person name="Detter J.C."/>
            <person name="Glavina del Rio T."/>
            <person name="Hammon N."/>
            <person name="Israni S."/>
            <person name="Dalin E."/>
            <person name="Tice H."/>
            <person name="Pitluck S."/>
            <person name="Saunders E."/>
            <person name="Brettin T."/>
            <person name="Bruce D."/>
            <person name="Han C."/>
            <person name="Tapia R."/>
            <person name="Gilna P."/>
            <person name="Schmutz J."/>
            <person name="Larimer F."/>
            <person name="Land M."/>
            <person name="Hauser L."/>
            <person name="Kyrpides N."/>
            <person name="Mikhailova N."/>
            <person name="Viollier P."/>
            <person name="Stephens C."/>
            <person name="Richardson P."/>
        </authorList>
    </citation>
    <scope>NUCLEOTIDE SEQUENCE [LARGE SCALE GENOMIC DNA]</scope>
    <source>
        <strain evidence="10 11">MCS10</strain>
    </source>
</reference>
<dbReference type="eggNOG" id="COG1196">
    <property type="taxonomic scope" value="Bacteria"/>
</dbReference>
<evidence type="ECO:0000256" key="3">
    <source>
        <dbReference type="ARBA" id="ARBA00022741"/>
    </source>
</evidence>
<organism evidence="10 11">
    <name type="scientific">Maricaulis maris (strain MCS10)</name>
    <name type="common">Caulobacter maris</name>
    <dbReference type="NCBI Taxonomy" id="394221"/>
    <lineage>
        <taxon>Bacteria</taxon>
        <taxon>Pseudomonadati</taxon>
        <taxon>Pseudomonadota</taxon>
        <taxon>Alphaproteobacteria</taxon>
        <taxon>Maricaulales</taxon>
        <taxon>Maricaulaceae</taxon>
        <taxon>Maricaulis</taxon>
    </lineage>
</organism>
<dbReference type="PANTHER" id="PTHR43977">
    <property type="entry name" value="STRUCTURAL MAINTENANCE OF CHROMOSOMES PROTEIN 3"/>
    <property type="match status" value="1"/>
</dbReference>
<dbReference type="OrthoDB" id="9808768at2"/>
<feature type="binding site" evidence="7">
    <location>
        <begin position="32"/>
        <end position="39"/>
    </location>
    <ligand>
        <name>ATP</name>
        <dbReference type="ChEBI" id="CHEBI:30616"/>
    </ligand>
</feature>
<evidence type="ECO:0000256" key="2">
    <source>
        <dbReference type="ARBA" id="ARBA00022490"/>
    </source>
</evidence>
<dbReference type="AlphaFoldDB" id="Q0AMJ6"/>
<dbReference type="InterPro" id="IPR036277">
    <property type="entry name" value="SMC_hinge_sf"/>
</dbReference>
<feature type="coiled-coil region" evidence="7">
    <location>
        <begin position="697"/>
        <end position="724"/>
    </location>
</feature>
<dbReference type="GO" id="GO:0007059">
    <property type="term" value="P:chromosome segregation"/>
    <property type="evidence" value="ECO:0007669"/>
    <property type="project" value="UniProtKB-UniRule"/>
</dbReference>
<evidence type="ECO:0000313" key="10">
    <source>
        <dbReference type="EMBL" id="ABI66491.1"/>
    </source>
</evidence>
<dbReference type="EMBL" id="CP000449">
    <property type="protein sequence ID" value="ABI66491.1"/>
    <property type="molecule type" value="Genomic_DNA"/>
</dbReference>
<feature type="compositionally biased region" description="Low complexity" evidence="8">
    <location>
        <begin position="860"/>
        <end position="883"/>
    </location>
</feature>
<keyword evidence="6 7" id="KW-0238">DNA-binding</keyword>
<feature type="coiled-coil region" evidence="7">
    <location>
        <begin position="945"/>
        <end position="986"/>
    </location>
</feature>
<feature type="region of interest" description="Disordered" evidence="8">
    <location>
        <begin position="847"/>
        <end position="883"/>
    </location>
</feature>
<feature type="region of interest" description="Disordered" evidence="8">
    <location>
        <begin position="896"/>
        <end position="934"/>
    </location>
</feature>
<dbReference type="GO" id="GO:0007062">
    <property type="term" value="P:sister chromatid cohesion"/>
    <property type="evidence" value="ECO:0007669"/>
    <property type="project" value="InterPro"/>
</dbReference>
<dbReference type="GO" id="GO:0005694">
    <property type="term" value="C:chromosome"/>
    <property type="evidence" value="ECO:0007669"/>
    <property type="project" value="InterPro"/>
</dbReference>
<keyword evidence="11" id="KW-1185">Reference proteome</keyword>
<dbReference type="InterPro" id="IPR027417">
    <property type="entry name" value="P-loop_NTPase"/>
</dbReference>
<dbReference type="HAMAP" id="MF_01894">
    <property type="entry name" value="Smc_prok"/>
    <property type="match status" value="1"/>
</dbReference>
<dbReference type="Proteomes" id="UP000001964">
    <property type="component" value="Chromosome"/>
</dbReference>
<evidence type="ECO:0000256" key="6">
    <source>
        <dbReference type="ARBA" id="ARBA00023125"/>
    </source>
</evidence>
<dbReference type="RefSeq" id="WP_011644136.1">
    <property type="nucleotide sequence ID" value="NC_008347.1"/>
</dbReference>
<dbReference type="NCBIfam" id="TIGR02168">
    <property type="entry name" value="SMC_prok_B"/>
    <property type="match status" value="1"/>
</dbReference>
<keyword evidence="4 7" id="KW-0067">ATP-binding</keyword>
<dbReference type="GO" id="GO:0030261">
    <property type="term" value="P:chromosome condensation"/>
    <property type="evidence" value="ECO:0007669"/>
    <property type="project" value="InterPro"/>
</dbReference>
<dbReference type="GO" id="GO:0005737">
    <property type="term" value="C:cytoplasm"/>
    <property type="evidence" value="ECO:0007669"/>
    <property type="project" value="UniProtKB-SubCell"/>
</dbReference>
<evidence type="ECO:0000256" key="8">
    <source>
        <dbReference type="SAM" id="MobiDB-lite"/>
    </source>
</evidence>
<keyword evidence="2 7" id="KW-0963">Cytoplasm</keyword>
<comment type="domain">
    <text evidence="7">Contains large globular domains required for ATP hydrolysis at each terminus and a third globular domain forming a flexible hinge near the middle of the molecule. These domains are separated by coiled-coil structures.</text>
</comment>
<dbReference type="GO" id="GO:0005524">
    <property type="term" value="F:ATP binding"/>
    <property type="evidence" value="ECO:0007669"/>
    <property type="project" value="UniProtKB-UniRule"/>
</dbReference>
<dbReference type="SUPFAM" id="SSF75553">
    <property type="entry name" value="Smc hinge domain"/>
    <property type="match status" value="1"/>
</dbReference>
<dbReference type="InterPro" id="IPR003395">
    <property type="entry name" value="RecF/RecN/SMC_N"/>
</dbReference>
<feature type="domain" description="RecF/RecN/SMC N-terminal" evidence="9">
    <location>
        <begin position="4"/>
        <end position="1131"/>
    </location>
</feature>
<dbReference type="STRING" id="394221.Mmar10_2199"/>
<dbReference type="Pfam" id="PF02463">
    <property type="entry name" value="SMC_N"/>
    <property type="match status" value="1"/>
</dbReference>